<evidence type="ECO:0000313" key="6">
    <source>
        <dbReference type="Proteomes" id="UP000242791"/>
    </source>
</evidence>
<comment type="cofactor">
    <cofactor evidence="1">
        <name>FMN</name>
        <dbReference type="ChEBI" id="CHEBI:58210"/>
    </cofactor>
</comment>
<reference evidence="5 6" key="1">
    <citation type="submission" date="2015-08" db="EMBL/GenBank/DDBJ databases">
        <title>Emmonsia species relationships and genome sequence.</title>
        <authorList>
            <person name="Cuomo C.A."/>
            <person name="Schwartz I.S."/>
            <person name="Kenyon C."/>
            <person name="De Hoog G.S."/>
            <person name="Govender N.P."/>
            <person name="Botha A."/>
            <person name="Moreno L."/>
            <person name="De Vries M."/>
            <person name="Munoz J.F."/>
            <person name="Stielow J.B."/>
        </authorList>
    </citation>
    <scope>NUCLEOTIDE SEQUENCE [LARGE SCALE GENOMIC DNA]</scope>
    <source>
        <strain evidence="5 6">EI222</strain>
    </source>
</reference>
<gene>
    <name evidence="5" type="ORF">ACJ73_07760</name>
</gene>
<name>A0A1J9QXI2_9EURO</name>
<dbReference type="VEuPathDB" id="FungiDB:ACJ73_07760"/>
<evidence type="ECO:0000256" key="1">
    <source>
        <dbReference type="ARBA" id="ARBA00001917"/>
    </source>
</evidence>
<comment type="similarity">
    <text evidence="4">Belongs to the flavoredoxin family.</text>
</comment>
<evidence type="ECO:0000313" key="5">
    <source>
        <dbReference type="EMBL" id="OJD20903.1"/>
    </source>
</evidence>
<keyword evidence="2" id="KW-0285">Flavoprotein</keyword>
<keyword evidence="6" id="KW-1185">Reference proteome</keyword>
<dbReference type="PANTHER" id="PTHR33798:SF5">
    <property type="entry name" value="FLAVIN REDUCTASE LIKE DOMAIN-CONTAINING PROTEIN"/>
    <property type="match status" value="1"/>
</dbReference>
<dbReference type="OrthoDB" id="10250990at2759"/>
<accession>A0A1J9QXI2</accession>
<dbReference type="Proteomes" id="UP000242791">
    <property type="component" value="Unassembled WGS sequence"/>
</dbReference>
<dbReference type="EMBL" id="LGTZ01001649">
    <property type="protein sequence ID" value="OJD20903.1"/>
    <property type="molecule type" value="Genomic_DNA"/>
</dbReference>
<evidence type="ECO:0000256" key="2">
    <source>
        <dbReference type="ARBA" id="ARBA00022630"/>
    </source>
</evidence>
<protein>
    <submittedName>
        <fullName evidence="5">Uncharacterized protein</fullName>
    </submittedName>
</protein>
<sequence length="101" mass="11352">MGIEMAAVEGMTSVRRPFAEVETSRPDFDHSAALTFTKSPNPHWKQGQGGNDYQASLEKNHVEIDTYEAGRPASQPQLQTHDLCSRASTNWLIEHEVEDRL</sequence>
<comment type="caution">
    <text evidence="5">The sequence shown here is derived from an EMBL/GenBank/DDBJ whole genome shotgun (WGS) entry which is preliminary data.</text>
</comment>
<organism evidence="5 6">
    <name type="scientific">Blastomyces percursus</name>
    <dbReference type="NCBI Taxonomy" id="1658174"/>
    <lineage>
        <taxon>Eukaryota</taxon>
        <taxon>Fungi</taxon>
        <taxon>Dikarya</taxon>
        <taxon>Ascomycota</taxon>
        <taxon>Pezizomycotina</taxon>
        <taxon>Eurotiomycetes</taxon>
        <taxon>Eurotiomycetidae</taxon>
        <taxon>Onygenales</taxon>
        <taxon>Ajellomycetaceae</taxon>
        <taxon>Blastomyces</taxon>
    </lineage>
</organism>
<evidence type="ECO:0000256" key="4">
    <source>
        <dbReference type="ARBA" id="ARBA00038054"/>
    </source>
</evidence>
<dbReference type="AlphaFoldDB" id="A0A1J9QXI2"/>
<dbReference type="PANTHER" id="PTHR33798">
    <property type="entry name" value="FLAVOPROTEIN OXYGENASE"/>
    <property type="match status" value="1"/>
</dbReference>
<keyword evidence="3" id="KW-0288">FMN</keyword>
<evidence type="ECO:0000256" key="3">
    <source>
        <dbReference type="ARBA" id="ARBA00022643"/>
    </source>
</evidence>
<proteinExistence type="inferred from homology"/>